<dbReference type="FunFam" id="1.50.40.10:FF:000018">
    <property type="entry name" value="S-adenosylmethionine mitochondrial carrier protein-like"/>
    <property type="match status" value="1"/>
</dbReference>
<evidence type="ECO:0000256" key="5">
    <source>
        <dbReference type="ARBA" id="ARBA00022737"/>
    </source>
</evidence>
<organism evidence="12 13">
    <name type="scientific">Allacma fusca</name>
    <dbReference type="NCBI Taxonomy" id="39272"/>
    <lineage>
        <taxon>Eukaryota</taxon>
        <taxon>Metazoa</taxon>
        <taxon>Ecdysozoa</taxon>
        <taxon>Arthropoda</taxon>
        <taxon>Hexapoda</taxon>
        <taxon>Collembola</taxon>
        <taxon>Symphypleona</taxon>
        <taxon>Sminthuridae</taxon>
        <taxon>Allacma</taxon>
    </lineage>
</organism>
<evidence type="ECO:0000256" key="2">
    <source>
        <dbReference type="ARBA" id="ARBA00006375"/>
    </source>
</evidence>
<gene>
    <name evidence="12" type="ORF">AFUS01_LOCUS27558</name>
</gene>
<evidence type="ECO:0008006" key="14">
    <source>
        <dbReference type="Google" id="ProtNLM"/>
    </source>
</evidence>
<evidence type="ECO:0000256" key="8">
    <source>
        <dbReference type="ARBA" id="ARBA00023128"/>
    </source>
</evidence>
<dbReference type="EMBL" id="CAJVCH010383343">
    <property type="protein sequence ID" value="CAG7816967.1"/>
    <property type="molecule type" value="Genomic_DNA"/>
</dbReference>
<feature type="repeat" description="Solcar" evidence="10">
    <location>
        <begin position="2"/>
        <end position="75"/>
    </location>
</feature>
<keyword evidence="3 11" id="KW-0813">Transport</keyword>
<protein>
    <recommendedName>
        <fullName evidence="14">S-adenosylmethionine transporter</fullName>
    </recommendedName>
</protein>
<evidence type="ECO:0000313" key="12">
    <source>
        <dbReference type="EMBL" id="CAG7816967.1"/>
    </source>
</evidence>
<dbReference type="Pfam" id="PF00153">
    <property type="entry name" value="Mito_carr"/>
    <property type="match status" value="3"/>
</dbReference>
<evidence type="ECO:0000256" key="11">
    <source>
        <dbReference type="RuleBase" id="RU000488"/>
    </source>
</evidence>
<dbReference type="PANTHER" id="PTHR45667">
    <property type="entry name" value="S-ADENOSYLMETHIONINE MITOCHONDRIAL CARRIER PROTEIN"/>
    <property type="match status" value="1"/>
</dbReference>
<evidence type="ECO:0000313" key="13">
    <source>
        <dbReference type="Proteomes" id="UP000708208"/>
    </source>
</evidence>
<comment type="similarity">
    <text evidence="2 11">Belongs to the mitochondrial carrier (TC 2.A.29) family.</text>
</comment>
<evidence type="ECO:0000256" key="3">
    <source>
        <dbReference type="ARBA" id="ARBA00022448"/>
    </source>
</evidence>
<comment type="caution">
    <text evidence="12">The sequence shown here is derived from an EMBL/GenBank/DDBJ whole genome shotgun (WGS) entry which is preliminary data.</text>
</comment>
<keyword evidence="4 10" id="KW-0812">Transmembrane</keyword>
<evidence type="ECO:0000256" key="9">
    <source>
        <dbReference type="ARBA" id="ARBA00023136"/>
    </source>
</evidence>
<reference evidence="12" key="1">
    <citation type="submission" date="2021-06" db="EMBL/GenBank/DDBJ databases">
        <authorList>
            <person name="Hodson N. C."/>
            <person name="Mongue J. A."/>
            <person name="Jaron S. K."/>
        </authorList>
    </citation>
    <scope>NUCLEOTIDE SEQUENCE</scope>
</reference>
<evidence type="ECO:0000256" key="1">
    <source>
        <dbReference type="ARBA" id="ARBA00004448"/>
    </source>
</evidence>
<evidence type="ECO:0000256" key="4">
    <source>
        <dbReference type="ARBA" id="ARBA00022692"/>
    </source>
</evidence>
<evidence type="ECO:0000256" key="7">
    <source>
        <dbReference type="ARBA" id="ARBA00022989"/>
    </source>
</evidence>
<keyword evidence="6" id="KW-0999">Mitochondrion inner membrane</keyword>
<keyword evidence="13" id="KW-1185">Reference proteome</keyword>
<dbReference type="OrthoDB" id="276989at2759"/>
<proteinExistence type="inferred from homology"/>
<keyword evidence="9 10" id="KW-0472">Membrane</keyword>
<evidence type="ECO:0000256" key="10">
    <source>
        <dbReference type="PROSITE-ProRule" id="PRU00282"/>
    </source>
</evidence>
<dbReference type="AlphaFoldDB" id="A0A8J2KID8"/>
<dbReference type="Proteomes" id="UP000708208">
    <property type="component" value="Unassembled WGS sequence"/>
</dbReference>
<feature type="repeat" description="Solcar" evidence="10">
    <location>
        <begin position="176"/>
        <end position="264"/>
    </location>
</feature>
<keyword evidence="5" id="KW-0677">Repeat</keyword>
<dbReference type="InterPro" id="IPR018108">
    <property type="entry name" value="MCP_transmembrane"/>
</dbReference>
<dbReference type="PROSITE" id="PS50920">
    <property type="entry name" value="SOLCAR"/>
    <property type="match status" value="3"/>
</dbReference>
<sequence length="265" mass="28445">MVSRHVPCPAGSAAGTSVDVILFPLDTIKTRLQSSNGFSKSGGFAGIYRGLGPAFLGSAPNAAIFFCTYDTAKECFGKIFEGGPNHPLVHMGAASLGEIAACSIRVPVDIIKQRRQAFGHLGVTEILTGIRQHEGISGYYRGYASTIFREIPFAVIQFPLWEYLKRQLALRNGKEISPAQSAVSGAVAGGFSAFLTTPLDVAKTRIMLADTGTSEAQGRIITVWKIVYAESGMKGLYAGAIPRTLWISFGGSIFFGTYELPFYPM</sequence>
<accession>A0A8J2KID8</accession>
<comment type="subcellular location">
    <subcellularLocation>
        <location evidence="1">Mitochondrion inner membrane</location>
        <topology evidence="1">Multi-pass membrane protein</topology>
    </subcellularLocation>
</comment>
<keyword evidence="7" id="KW-1133">Transmembrane helix</keyword>
<keyword evidence="8" id="KW-0496">Mitochondrion</keyword>
<dbReference type="GO" id="GO:0005743">
    <property type="term" value="C:mitochondrial inner membrane"/>
    <property type="evidence" value="ECO:0007669"/>
    <property type="project" value="UniProtKB-SubCell"/>
</dbReference>
<feature type="repeat" description="Solcar" evidence="10">
    <location>
        <begin position="85"/>
        <end position="167"/>
    </location>
</feature>
<evidence type="ECO:0000256" key="6">
    <source>
        <dbReference type="ARBA" id="ARBA00022792"/>
    </source>
</evidence>
<name>A0A8J2KID8_9HEXA</name>